<dbReference type="PANTHER" id="PTHR10801">
    <property type="entry name" value="24-DEHYDROCHOLESTEROL REDUCTASE"/>
    <property type="match status" value="1"/>
</dbReference>
<evidence type="ECO:0000256" key="1">
    <source>
        <dbReference type="ARBA" id="ARBA00023002"/>
    </source>
</evidence>
<dbReference type="GO" id="GO:0008202">
    <property type="term" value="P:steroid metabolic process"/>
    <property type="evidence" value="ECO:0007669"/>
    <property type="project" value="TreeGrafter"/>
</dbReference>
<reference evidence="2" key="2">
    <citation type="submission" date="2023-06" db="EMBL/GenBank/DDBJ databases">
        <authorList>
            <person name="Ma L."/>
            <person name="Liu K.-W."/>
            <person name="Li Z."/>
            <person name="Hsiao Y.-Y."/>
            <person name="Qi Y."/>
            <person name="Fu T."/>
            <person name="Tang G."/>
            <person name="Zhang D."/>
            <person name="Sun W.-H."/>
            <person name="Liu D.-K."/>
            <person name="Li Y."/>
            <person name="Chen G.-Z."/>
            <person name="Liu X.-D."/>
            <person name="Liao X.-Y."/>
            <person name="Jiang Y.-T."/>
            <person name="Yu X."/>
            <person name="Hao Y."/>
            <person name="Huang J."/>
            <person name="Zhao X.-W."/>
            <person name="Ke S."/>
            <person name="Chen Y.-Y."/>
            <person name="Wu W.-L."/>
            <person name="Hsu J.-L."/>
            <person name="Lin Y.-F."/>
            <person name="Huang M.-D."/>
            <person name="Li C.-Y."/>
            <person name="Huang L."/>
            <person name="Wang Z.-W."/>
            <person name="Zhao X."/>
            <person name="Zhong W.-Y."/>
            <person name="Peng D.-H."/>
            <person name="Ahmad S."/>
            <person name="Lan S."/>
            <person name="Zhang J.-S."/>
            <person name="Tsai W.-C."/>
            <person name="Van De Peer Y."/>
            <person name="Liu Z.-J."/>
        </authorList>
    </citation>
    <scope>NUCLEOTIDE SEQUENCE</scope>
    <source>
        <strain evidence="2">CP</strain>
        <tissue evidence="2">Leaves</tissue>
    </source>
</reference>
<dbReference type="GO" id="GO:0005737">
    <property type="term" value="C:cytoplasm"/>
    <property type="evidence" value="ECO:0007669"/>
    <property type="project" value="TreeGrafter"/>
</dbReference>
<keyword evidence="3" id="KW-1185">Reference proteome</keyword>
<name>A0AAV9F7M4_ACOCL</name>
<dbReference type="EMBL" id="JAUJYO010000003">
    <property type="protein sequence ID" value="KAK1320883.1"/>
    <property type="molecule type" value="Genomic_DNA"/>
</dbReference>
<keyword evidence="1" id="KW-0560">Oxidoreductase</keyword>
<gene>
    <name evidence="2" type="primary">DIM</name>
    <name evidence="2" type="ORF">QJS10_CPA03g02567</name>
</gene>
<dbReference type="AlphaFoldDB" id="A0AAV9F7M4"/>
<reference evidence="2" key="1">
    <citation type="journal article" date="2023" name="Nat. Commun.">
        <title>Diploid and tetraploid genomes of Acorus and the evolution of monocots.</title>
        <authorList>
            <person name="Ma L."/>
            <person name="Liu K.W."/>
            <person name="Li Z."/>
            <person name="Hsiao Y.Y."/>
            <person name="Qi Y."/>
            <person name="Fu T."/>
            <person name="Tang G.D."/>
            <person name="Zhang D."/>
            <person name="Sun W.H."/>
            <person name="Liu D.K."/>
            <person name="Li Y."/>
            <person name="Chen G.Z."/>
            <person name="Liu X.D."/>
            <person name="Liao X.Y."/>
            <person name="Jiang Y.T."/>
            <person name="Yu X."/>
            <person name="Hao Y."/>
            <person name="Huang J."/>
            <person name="Zhao X.W."/>
            <person name="Ke S."/>
            <person name="Chen Y.Y."/>
            <person name="Wu W.L."/>
            <person name="Hsu J.L."/>
            <person name="Lin Y.F."/>
            <person name="Huang M.D."/>
            <person name="Li C.Y."/>
            <person name="Huang L."/>
            <person name="Wang Z.W."/>
            <person name="Zhao X."/>
            <person name="Zhong W.Y."/>
            <person name="Peng D.H."/>
            <person name="Ahmad S."/>
            <person name="Lan S."/>
            <person name="Zhang J.S."/>
            <person name="Tsai W.C."/>
            <person name="Van de Peer Y."/>
            <person name="Liu Z.J."/>
        </authorList>
    </citation>
    <scope>NUCLEOTIDE SEQUENCE</scope>
    <source>
        <strain evidence="2">CP</strain>
    </source>
</reference>
<dbReference type="PANTHER" id="PTHR10801:SF0">
    <property type="entry name" value="DELTA(24)-STEROL REDUCTASE"/>
    <property type="match status" value="1"/>
</dbReference>
<organism evidence="2 3">
    <name type="scientific">Acorus calamus</name>
    <name type="common">Sweet flag</name>
    <dbReference type="NCBI Taxonomy" id="4465"/>
    <lineage>
        <taxon>Eukaryota</taxon>
        <taxon>Viridiplantae</taxon>
        <taxon>Streptophyta</taxon>
        <taxon>Embryophyta</taxon>
        <taxon>Tracheophyta</taxon>
        <taxon>Spermatophyta</taxon>
        <taxon>Magnoliopsida</taxon>
        <taxon>Liliopsida</taxon>
        <taxon>Acoraceae</taxon>
        <taxon>Acorus</taxon>
    </lineage>
</organism>
<evidence type="ECO:0000313" key="3">
    <source>
        <dbReference type="Proteomes" id="UP001180020"/>
    </source>
</evidence>
<dbReference type="GO" id="GO:0016020">
    <property type="term" value="C:membrane"/>
    <property type="evidence" value="ECO:0007669"/>
    <property type="project" value="TreeGrafter"/>
</dbReference>
<proteinExistence type="predicted"/>
<comment type="caution">
    <text evidence="2">The sequence shown here is derived from an EMBL/GenBank/DDBJ whole genome shotgun (WGS) entry which is preliminary data.</text>
</comment>
<dbReference type="GO" id="GO:0016628">
    <property type="term" value="F:oxidoreductase activity, acting on the CH-CH group of donors, NAD or NADP as acceptor"/>
    <property type="evidence" value="ECO:0007669"/>
    <property type="project" value="TreeGrafter"/>
</dbReference>
<dbReference type="Proteomes" id="UP001180020">
    <property type="component" value="Unassembled WGS sequence"/>
</dbReference>
<sequence length="84" mass="10117">MEEWMIQNHGFQPQYSVFELTEKNFWRMFDADLYEYCRKKYGEVAVGTFMGIYYKFKKGKKTEEEVREAEQAHLQTETAIAEVD</sequence>
<evidence type="ECO:0000313" key="2">
    <source>
        <dbReference type="EMBL" id="KAK1320883.1"/>
    </source>
</evidence>
<protein>
    <submittedName>
        <fullName evidence="2">Delta(24)-sterol reductase</fullName>
    </submittedName>
</protein>
<accession>A0AAV9F7M4</accession>
<dbReference type="InterPro" id="IPR040165">
    <property type="entry name" value="Diminuto-like"/>
</dbReference>